<evidence type="ECO:0000313" key="1">
    <source>
        <dbReference type="EMBL" id="KRY63015.1"/>
    </source>
</evidence>
<protein>
    <submittedName>
        <fullName evidence="1">Uncharacterized protein</fullName>
    </submittedName>
</protein>
<reference evidence="1 2" key="1">
    <citation type="submission" date="2015-01" db="EMBL/GenBank/DDBJ databases">
        <title>Evolution of Trichinella species and genotypes.</title>
        <authorList>
            <person name="Korhonen P.K."/>
            <person name="Edoardo P."/>
            <person name="Giuseppe L.R."/>
            <person name="Gasser R.B."/>
        </authorList>
    </citation>
    <scope>NUCLEOTIDE SEQUENCE [LARGE SCALE GENOMIC DNA]</scope>
    <source>
        <strain evidence="1">ISS13</strain>
    </source>
</reference>
<accession>A0A0V1DN79</accession>
<dbReference type="Proteomes" id="UP000054632">
    <property type="component" value="Unassembled WGS sequence"/>
</dbReference>
<sequence>MHTHSPLPSEKKQSTVCVPHSAIRYPIHDVVLCPQLCPLIA</sequence>
<dbReference type="AlphaFoldDB" id="A0A0V1DN79"/>
<proteinExistence type="predicted"/>
<gene>
    <name evidence="1" type="ORF">T4A_11644</name>
</gene>
<comment type="caution">
    <text evidence="1">The sequence shown here is derived from an EMBL/GenBank/DDBJ whole genome shotgun (WGS) entry which is preliminary data.</text>
</comment>
<organism evidence="1 2">
    <name type="scientific">Trichinella pseudospiralis</name>
    <name type="common">Parasitic roundworm</name>
    <dbReference type="NCBI Taxonomy" id="6337"/>
    <lineage>
        <taxon>Eukaryota</taxon>
        <taxon>Metazoa</taxon>
        <taxon>Ecdysozoa</taxon>
        <taxon>Nematoda</taxon>
        <taxon>Enoplea</taxon>
        <taxon>Dorylaimia</taxon>
        <taxon>Trichinellida</taxon>
        <taxon>Trichinellidae</taxon>
        <taxon>Trichinella</taxon>
    </lineage>
</organism>
<dbReference type="EMBL" id="JYDR01001642">
    <property type="protein sequence ID" value="KRY63015.1"/>
    <property type="molecule type" value="Genomic_DNA"/>
</dbReference>
<evidence type="ECO:0000313" key="2">
    <source>
        <dbReference type="Proteomes" id="UP000054632"/>
    </source>
</evidence>
<name>A0A0V1DN79_TRIPS</name>